<dbReference type="EMBL" id="BRYA01000325">
    <property type="protein sequence ID" value="GMI47050.1"/>
    <property type="molecule type" value="Genomic_DNA"/>
</dbReference>
<dbReference type="AlphaFoldDB" id="A0A9W7LDG6"/>
<comment type="caution">
    <text evidence="3">The sequence shown here is derived from an EMBL/GenBank/DDBJ whole genome shotgun (WGS) entry which is preliminary data.</text>
</comment>
<feature type="compositionally biased region" description="Pro residues" evidence="1">
    <location>
        <begin position="39"/>
        <end position="50"/>
    </location>
</feature>
<dbReference type="InterPro" id="IPR006342">
    <property type="entry name" value="FkbM_mtfrase"/>
</dbReference>
<dbReference type="GO" id="GO:0016197">
    <property type="term" value="P:endosomal transport"/>
    <property type="evidence" value="ECO:0007669"/>
    <property type="project" value="TreeGrafter"/>
</dbReference>
<proteinExistence type="predicted"/>
<feature type="compositionally biased region" description="Pro residues" evidence="1">
    <location>
        <begin position="57"/>
        <end position="77"/>
    </location>
</feature>
<evidence type="ECO:0000313" key="3">
    <source>
        <dbReference type="EMBL" id="GMI47050.1"/>
    </source>
</evidence>
<dbReference type="InterPro" id="IPR053202">
    <property type="entry name" value="EGF_Rcpt_Signaling_Reg"/>
</dbReference>
<dbReference type="GO" id="GO:0006888">
    <property type="term" value="P:endoplasmic reticulum to Golgi vesicle-mediated transport"/>
    <property type="evidence" value="ECO:0007669"/>
    <property type="project" value="TreeGrafter"/>
</dbReference>
<dbReference type="PANTHER" id="PTHR34009">
    <property type="entry name" value="PROTEIN STAR"/>
    <property type="match status" value="1"/>
</dbReference>
<evidence type="ECO:0000313" key="4">
    <source>
        <dbReference type="Proteomes" id="UP001165065"/>
    </source>
</evidence>
<dbReference type="PANTHER" id="PTHR34009:SF2">
    <property type="entry name" value="PROTEIN STAR"/>
    <property type="match status" value="1"/>
</dbReference>
<dbReference type="GO" id="GO:0005789">
    <property type="term" value="C:endoplasmic reticulum membrane"/>
    <property type="evidence" value="ECO:0007669"/>
    <property type="project" value="TreeGrafter"/>
</dbReference>
<dbReference type="OrthoDB" id="2154188at2759"/>
<dbReference type="GO" id="GO:0005886">
    <property type="term" value="C:plasma membrane"/>
    <property type="evidence" value="ECO:0007669"/>
    <property type="project" value="TreeGrafter"/>
</dbReference>
<name>A0A9W7LDG6_9STRA</name>
<dbReference type="Proteomes" id="UP001165065">
    <property type="component" value="Unassembled WGS sequence"/>
</dbReference>
<keyword evidence="4" id="KW-1185">Reference proteome</keyword>
<sequence length="310" mass="33957">MVLVSLLYISNEDSFLKRITSTGTTTTTSSGVAAAVLPSPTPPSPAPPPAAAAVLPSPTPPSPAPPQAAAAPPPPSPSSCTPNPEFDGKYLSQSREDQAMFELFYSSPLKCGGTFVEIGALDGINFSNSFFFEKYLGWKSLLVEANPMNFEQLEKNRPNAQNVHAAVCPGEKGVEFIWTSDKWGKSATGGVKEDMFEGHQNAWVRPDHNTETVPCRTWGELFKTSGITHVDVFVIDVEGAELTVLSVMDWSVTVDYFIIEMIPAEEAKERNQQIHELLGEHGYKEMDIKLKDWCLPNKDCTWNTLFSKGE</sequence>
<feature type="region of interest" description="Disordered" evidence="1">
    <location>
        <begin position="22"/>
        <end position="89"/>
    </location>
</feature>
<protein>
    <recommendedName>
        <fullName evidence="2">Methyltransferase FkbM domain-containing protein</fullName>
    </recommendedName>
</protein>
<dbReference type="SUPFAM" id="SSF53335">
    <property type="entry name" value="S-adenosyl-L-methionine-dependent methyltransferases"/>
    <property type="match status" value="1"/>
</dbReference>
<gene>
    <name evidence="3" type="ORF">TrCOL_g166</name>
</gene>
<dbReference type="NCBIfam" id="TIGR01444">
    <property type="entry name" value="fkbM_fam"/>
    <property type="match status" value="1"/>
</dbReference>
<accession>A0A9W7LDG6</accession>
<dbReference type="GO" id="GO:0005794">
    <property type="term" value="C:Golgi apparatus"/>
    <property type="evidence" value="ECO:0007669"/>
    <property type="project" value="TreeGrafter"/>
</dbReference>
<dbReference type="Gene3D" id="3.40.50.150">
    <property type="entry name" value="Vaccinia Virus protein VP39"/>
    <property type="match status" value="1"/>
</dbReference>
<organism evidence="3 4">
    <name type="scientific">Triparma columacea</name>
    <dbReference type="NCBI Taxonomy" id="722753"/>
    <lineage>
        <taxon>Eukaryota</taxon>
        <taxon>Sar</taxon>
        <taxon>Stramenopiles</taxon>
        <taxon>Ochrophyta</taxon>
        <taxon>Bolidophyceae</taxon>
        <taxon>Parmales</taxon>
        <taxon>Triparmaceae</taxon>
        <taxon>Triparma</taxon>
    </lineage>
</organism>
<evidence type="ECO:0000259" key="2">
    <source>
        <dbReference type="Pfam" id="PF05050"/>
    </source>
</evidence>
<dbReference type="GO" id="GO:0031902">
    <property type="term" value="C:late endosome membrane"/>
    <property type="evidence" value="ECO:0007669"/>
    <property type="project" value="TreeGrafter"/>
</dbReference>
<feature type="domain" description="Methyltransferase FkbM" evidence="2">
    <location>
        <begin position="117"/>
        <end position="284"/>
    </location>
</feature>
<feature type="compositionally biased region" description="Low complexity" evidence="1">
    <location>
        <begin position="22"/>
        <end position="38"/>
    </location>
</feature>
<dbReference type="InterPro" id="IPR029063">
    <property type="entry name" value="SAM-dependent_MTases_sf"/>
</dbReference>
<dbReference type="Pfam" id="PF05050">
    <property type="entry name" value="Methyltransf_21"/>
    <property type="match status" value="1"/>
</dbReference>
<evidence type="ECO:0000256" key="1">
    <source>
        <dbReference type="SAM" id="MobiDB-lite"/>
    </source>
</evidence>
<reference evidence="4" key="1">
    <citation type="journal article" date="2023" name="Commun. Biol.">
        <title>Genome analysis of Parmales, the sister group of diatoms, reveals the evolutionary specialization of diatoms from phago-mixotrophs to photoautotrophs.</title>
        <authorList>
            <person name="Ban H."/>
            <person name="Sato S."/>
            <person name="Yoshikawa S."/>
            <person name="Yamada K."/>
            <person name="Nakamura Y."/>
            <person name="Ichinomiya M."/>
            <person name="Sato N."/>
            <person name="Blanc-Mathieu R."/>
            <person name="Endo H."/>
            <person name="Kuwata A."/>
            <person name="Ogata H."/>
        </authorList>
    </citation>
    <scope>NUCLEOTIDE SEQUENCE [LARGE SCALE GENOMIC DNA]</scope>
</reference>